<feature type="region of interest" description="Disordered" evidence="1">
    <location>
        <begin position="1"/>
        <end position="27"/>
    </location>
</feature>
<accession>A0A2S3I007</accession>
<dbReference type="AlphaFoldDB" id="A0A2S3I007"/>
<gene>
    <name evidence="2" type="ORF">PAHAL_6G021700</name>
</gene>
<dbReference type="Pfam" id="PF05553">
    <property type="entry name" value="DUF761"/>
    <property type="match status" value="1"/>
</dbReference>
<name>A0A2S3I007_9POAL</name>
<dbReference type="Gramene" id="PAN33443">
    <property type="protein sequence ID" value="PAN33443"/>
    <property type="gene ID" value="PAHAL_6G021700"/>
</dbReference>
<proteinExistence type="predicted"/>
<dbReference type="Proteomes" id="UP000243499">
    <property type="component" value="Chromosome 6"/>
</dbReference>
<reference evidence="2" key="1">
    <citation type="submission" date="2018-04" db="EMBL/GenBank/DDBJ databases">
        <title>WGS assembly of Panicum hallii.</title>
        <authorList>
            <person name="Lovell J."/>
            <person name="Jenkins J."/>
            <person name="Lowry D."/>
            <person name="Mamidi S."/>
            <person name="Sreedasyam A."/>
            <person name="Weng X."/>
            <person name="Barry K."/>
            <person name="Bonette J."/>
            <person name="Campitelli B."/>
            <person name="Daum C."/>
            <person name="Gordon S."/>
            <person name="Gould B."/>
            <person name="Lipzen A."/>
            <person name="Macqueen A."/>
            <person name="Palacio-Mejia J."/>
            <person name="Plott C."/>
            <person name="Shakirov E."/>
            <person name="Shu S."/>
            <person name="Yoshinaga Y."/>
            <person name="Zane M."/>
            <person name="Rokhsar D."/>
            <person name="Grimwood J."/>
            <person name="Schmutz J."/>
            <person name="Juenger T."/>
        </authorList>
    </citation>
    <scope>NUCLEOTIDE SEQUENCE [LARGE SCALE GENOMIC DNA]</scope>
    <source>
        <strain evidence="2">FIL2</strain>
    </source>
</reference>
<protein>
    <submittedName>
        <fullName evidence="2">Uncharacterized protein</fullName>
    </submittedName>
</protein>
<evidence type="ECO:0000313" key="2">
    <source>
        <dbReference type="EMBL" id="PAN33443.1"/>
    </source>
</evidence>
<organism evidence="2">
    <name type="scientific">Panicum hallii</name>
    <dbReference type="NCBI Taxonomy" id="206008"/>
    <lineage>
        <taxon>Eukaryota</taxon>
        <taxon>Viridiplantae</taxon>
        <taxon>Streptophyta</taxon>
        <taxon>Embryophyta</taxon>
        <taxon>Tracheophyta</taxon>
        <taxon>Spermatophyta</taxon>
        <taxon>Magnoliopsida</taxon>
        <taxon>Liliopsida</taxon>
        <taxon>Poales</taxon>
        <taxon>Poaceae</taxon>
        <taxon>PACMAD clade</taxon>
        <taxon>Panicoideae</taxon>
        <taxon>Panicodae</taxon>
        <taxon>Paniceae</taxon>
        <taxon>Panicinae</taxon>
        <taxon>Panicum</taxon>
        <taxon>Panicum sect. Panicum</taxon>
    </lineage>
</organism>
<sequence>MSACFGAVPTGASYRSSSRRPGGGGRRPWRWWRAKCAGIAAAVGSRIRRSIRGIDGRRHRWRATPSSSSVHAQSGRWCHHRRSFAPVYVDELYSHHHQPAKAALRVVRAEESPSASDDAKLTAAVAAPPPVAHAAVRAMGSKAADASSVPARAGAAAGNGARASSGKQQAAAAGVVGGAMRNVLLRSPGSMGGGVLGVVKGMGEVDLRAELFIRKFKEDMRLQSQRSAEEFQAMLARGL</sequence>
<dbReference type="EMBL" id="CM008051">
    <property type="protein sequence ID" value="PAN33443.1"/>
    <property type="molecule type" value="Genomic_DNA"/>
</dbReference>
<evidence type="ECO:0000256" key="1">
    <source>
        <dbReference type="SAM" id="MobiDB-lite"/>
    </source>
</evidence>
<dbReference type="InterPro" id="IPR008480">
    <property type="entry name" value="DUF761_pln"/>
</dbReference>